<dbReference type="SUPFAM" id="SSF51011">
    <property type="entry name" value="Glycosyl hydrolase domain"/>
    <property type="match status" value="1"/>
</dbReference>
<keyword evidence="4" id="KW-0732">Signal</keyword>
<evidence type="ECO:0000256" key="5">
    <source>
        <dbReference type="ARBA" id="ARBA00022801"/>
    </source>
</evidence>
<dbReference type="InterPro" id="IPR033453">
    <property type="entry name" value="Glyco_hydro_30_TIM-barrel"/>
</dbReference>
<dbReference type="GO" id="GO:0004348">
    <property type="term" value="F:glucosylceramidase activity"/>
    <property type="evidence" value="ECO:0007669"/>
    <property type="project" value="UniProtKB-EC"/>
</dbReference>
<sequence>MLEADKVPRVLRLSPKQNIRISRRVAKAGLKRISSHQLNMGPIGQSIFFGVILCCISLSVNQDLPCAARDLGIEGRSIVCVCNSTYCDTVTRDVPASGSYVTYTSSKSGKRFEKVSGRLNSQSGEHVIHLPACDAIFFNDFTKEDGSNGEKRREKLSELCARNFWTTVTIQLRIDERHQFIEGFGGSVTDAAAYNWVKLSEQTKDYFIRSYFSEEGLEYNIIRTPIGGADFSTHPYTYNETSKVEVKVMASTWSPPVWMKTNGRITGFAQLKPEYYQTFADYHVRFMELYEAAEIHTWSLTTTNEPINGIVPFVDFNSLGWFPSDLGRWVAQYLGPTIRNSRFNDTLIFAMERGDPNVMDYVDGIAVHYYGNFAPALLLDDVHRRYNKMSNALGYRTSWIDWNLCLDEKGGPNWAYNFVDAPILVFPENDEFIKQPMFYAMGHFSKFIPRGSQRITVSARSIARISNVAFITPQGNITNNRYQCYNKGDQPTDN</sequence>
<evidence type="ECO:0000256" key="4">
    <source>
        <dbReference type="ARBA" id="ARBA00022729"/>
    </source>
</evidence>
<dbReference type="PANTHER" id="PTHR11069">
    <property type="entry name" value="GLUCOSYLCERAMIDASE"/>
    <property type="match status" value="1"/>
</dbReference>
<keyword evidence="9" id="KW-1185">Reference proteome</keyword>
<comment type="similarity">
    <text evidence="2 6">Belongs to the glycosyl hydrolase 30 family.</text>
</comment>
<evidence type="ECO:0000256" key="2">
    <source>
        <dbReference type="ARBA" id="ARBA00005382"/>
    </source>
</evidence>
<dbReference type="GO" id="GO:0006680">
    <property type="term" value="P:glucosylceramide catabolic process"/>
    <property type="evidence" value="ECO:0007669"/>
    <property type="project" value="TreeGrafter"/>
</dbReference>
<feature type="domain" description="Glycosyl hydrolase family 30 TIM-barrel" evidence="7">
    <location>
        <begin position="390"/>
        <end position="448"/>
    </location>
</feature>
<dbReference type="EMBL" id="FZQP02001114">
    <property type="protein sequence ID" value="VVC91735.1"/>
    <property type="molecule type" value="Genomic_DNA"/>
</dbReference>
<evidence type="ECO:0000256" key="1">
    <source>
        <dbReference type="ARBA" id="ARBA00001013"/>
    </source>
</evidence>
<name>A0A5E4Q0C3_9NEOP</name>
<keyword evidence="5 6" id="KW-0378">Hydrolase</keyword>
<organism evidence="8 9">
    <name type="scientific">Leptidea sinapis</name>
    <dbReference type="NCBI Taxonomy" id="189913"/>
    <lineage>
        <taxon>Eukaryota</taxon>
        <taxon>Metazoa</taxon>
        <taxon>Ecdysozoa</taxon>
        <taxon>Arthropoda</taxon>
        <taxon>Hexapoda</taxon>
        <taxon>Insecta</taxon>
        <taxon>Pterygota</taxon>
        <taxon>Neoptera</taxon>
        <taxon>Endopterygota</taxon>
        <taxon>Lepidoptera</taxon>
        <taxon>Glossata</taxon>
        <taxon>Ditrysia</taxon>
        <taxon>Papilionoidea</taxon>
        <taxon>Pieridae</taxon>
        <taxon>Dismorphiinae</taxon>
        <taxon>Leptidea</taxon>
    </lineage>
</organism>
<dbReference type="PANTHER" id="PTHR11069:SF23">
    <property type="entry name" value="LYSOSOMAL ACID GLUCOSYLCERAMIDASE"/>
    <property type="match status" value="1"/>
</dbReference>
<dbReference type="InterPro" id="IPR017853">
    <property type="entry name" value="GH"/>
</dbReference>
<dbReference type="AlphaFoldDB" id="A0A5E4Q0C3"/>
<keyword evidence="6" id="KW-0326">Glycosidase</keyword>
<feature type="domain" description="Glycosyl hydrolase family 30 TIM-barrel" evidence="7">
    <location>
        <begin position="245"/>
        <end position="388"/>
    </location>
</feature>
<feature type="domain" description="Glycosyl hydrolase family 30 TIM-barrel" evidence="7">
    <location>
        <begin position="181"/>
        <end position="242"/>
    </location>
</feature>
<dbReference type="InterPro" id="IPR001139">
    <property type="entry name" value="Glyco_hydro_30"/>
</dbReference>
<evidence type="ECO:0000313" key="8">
    <source>
        <dbReference type="EMBL" id="VVC91735.1"/>
    </source>
</evidence>
<gene>
    <name evidence="8" type="ORF">LSINAPIS_LOCUS4335</name>
</gene>
<evidence type="ECO:0000256" key="6">
    <source>
        <dbReference type="RuleBase" id="RU361188"/>
    </source>
</evidence>
<reference evidence="8 9" key="1">
    <citation type="submission" date="2017-07" db="EMBL/GenBank/DDBJ databases">
        <authorList>
            <person name="Talla V."/>
            <person name="Backstrom N."/>
        </authorList>
    </citation>
    <scope>NUCLEOTIDE SEQUENCE [LARGE SCALE GENOMIC DNA]</scope>
</reference>
<protein>
    <recommendedName>
        <fullName evidence="3 6">Glucosylceramidase</fullName>
        <ecNumber evidence="3 6">3.2.1.45</ecNumber>
    </recommendedName>
</protein>
<proteinExistence type="inferred from homology"/>
<dbReference type="Pfam" id="PF02055">
    <property type="entry name" value="Glyco_hydro_30"/>
    <property type="match status" value="3"/>
</dbReference>
<accession>A0A5E4Q0C3</accession>
<keyword evidence="6" id="KW-0443">Lipid metabolism</keyword>
<dbReference type="PRINTS" id="PR00843">
    <property type="entry name" value="GLHYDRLASE30"/>
</dbReference>
<comment type="catalytic activity">
    <reaction evidence="1">
        <text>a beta-D-glucosyl-(1&lt;-&gt;1')-N-acylsphing-4-enine + H2O = an N-acylsphing-4-enine + D-glucose</text>
        <dbReference type="Rhea" id="RHEA:13269"/>
        <dbReference type="ChEBI" id="CHEBI:4167"/>
        <dbReference type="ChEBI" id="CHEBI:15377"/>
        <dbReference type="ChEBI" id="CHEBI:22801"/>
        <dbReference type="ChEBI" id="CHEBI:52639"/>
        <dbReference type="EC" id="3.2.1.45"/>
    </reaction>
    <physiologicalReaction direction="left-to-right" evidence="1">
        <dbReference type="Rhea" id="RHEA:13270"/>
    </physiologicalReaction>
</comment>
<dbReference type="SUPFAM" id="SSF51445">
    <property type="entry name" value="(Trans)glycosidases"/>
    <property type="match status" value="1"/>
</dbReference>
<keyword evidence="6" id="KW-0746">Sphingolipid metabolism</keyword>
<evidence type="ECO:0000259" key="7">
    <source>
        <dbReference type="Pfam" id="PF02055"/>
    </source>
</evidence>
<evidence type="ECO:0000256" key="3">
    <source>
        <dbReference type="ARBA" id="ARBA00012658"/>
    </source>
</evidence>
<dbReference type="GO" id="GO:0016020">
    <property type="term" value="C:membrane"/>
    <property type="evidence" value="ECO:0007669"/>
    <property type="project" value="GOC"/>
</dbReference>
<dbReference type="Proteomes" id="UP000324832">
    <property type="component" value="Unassembled WGS sequence"/>
</dbReference>
<dbReference type="Gene3D" id="3.20.20.80">
    <property type="entry name" value="Glycosidases"/>
    <property type="match status" value="2"/>
</dbReference>
<evidence type="ECO:0000313" key="9">
    <source>
        <dbReference type="Proteomes" id="UP000324832"/>
    </source>
</evidence>
<dbReference type="EC" id="3.2.1.45" evidence="3 6"/>